<evidence type="ECO:0008006" key="4">
    <source>
        <dbReference type="Google" id="ProtNLM"/>
    </source>
</evidence>
<keyword evidence="3" id="KW-1185">Reference proteome</keyword>
<accession>S8AJ33</accession>
<evidence type="ECO:0000313" key="2">
    <source>
        <dbReference type="EMBL" id="EPS41161.1"/>
    </source>
</evidence>
<sequence length="284" mass="31414">MNIDGEKIADFDVGIRFQEVGQEKSNEDSIRKKHWALVFTSTSEKTWSFQIELCKEDKGKLVFPVQLFDKRIDSFPLGTWTGSFNDIVTHLMEIHPMRFSSYNLKWNNCQHWAATMLVFMKGLATEKTNRWFIITNYDRYNRVLSVLDEKENNELCHKYNPYLKTGNVAVLGGSAAAAGISIIAATATTTVAGTTLAIVPATGLAGFLGMSTLGTVATSVTVNAVGVTAAATVGAIALPIALVGTTFLALDFFCDRSRWRSWSAYKDPRVSGVPKKWADFSKLY</sequence>
<dbReference type="HOGENOM" id="CLU_980118_0_0_1"/>
<comment type="caution">
    <text evidence="2">The sequence shown here is derived from an EMBL/GenBank/DDBJ whole genome shotgun (WGS) entry which is preliminary data.</text>
</comment>
<reference evidence="2 3" key="1">
    <citation type="journal article" date="2013" name="PLoS Genet.">
        <title>Genomic mechanisms accounting for the adaptation to parasitism in nematode-trapping fungi.</title>
        <authorList>
            <person name="Meerupati T."/>
            <person name="Andersson K.M."/>
            <person name="Friman E."/>
            <person name="Kumar D."/>
            <person name="Tunlid A."/>
            <person name="Ahren D."/>
        </authorList>
    </citation>
    <scope>NUCLEOTIDE SEQUENCE [LARGE SCALE GENOMIC DNA]</scope>
    <source>
        <strain evidence="2 3">CBS 200.50</strain>
    </source>
</reference>
<gene>
    <name evidence="2" type="ORF">H072_4980</name>
</gene>
<feature type="transmembrane region" description="Helical" evidence="1">
    <location>
        <begin position="195"/>
        <end position="217"/>
    </location>
</feature>
<reference evidence="3" key="2">
    <citation type="submission" date="2013-04" db="EMBL/GenBank/DDBJ databases">
        <title>Genomic mechanisms accounting for the adaptation to parasitism in nematode-trapping fungi.</title>
        <authorList>
            <person name="Ahren D.G."/>
        </authorList>
    </citation>
    <scope>NUCLEOTIDE SEQUENCE [LARGE SCALE GENOMIC DNA]</scope>
    <source>
        <strain evidence="3">CBS 200.50</strain>
    </source>
</reference>
<name>S8AJ33_DACHA</name>
<keyword evidence="1" id="KW-0472">Membrane</keyword>
<organism evidence="2 3">
    <name type="scientific">Dactylellina haptotyla (strain CBS 200.50)</name>
    <name type="common">Nematode-trapping fungus</name>
    <name type="synonym">Monacrosporium haptotylum</name>
    <dbReference type="NCBI Taxonomy" id="1284197"/>
    <lineage>
        <taxon>Eukaryota</taxon>
        <taxon>Fungi</taxon>
        <taxon>Dikarya</taxon>
        <taxon>Ascomycota</taxon>
        <taxon>Pezizomycotina</taxon>
        <taxon>Orbiliomycetes</taxon>
        <taxon>Orbiliales</taxon>
        <taxon>Orbiliaceae</taxon>
        <taxon>Dactylellina</taxon>
    </lineage>
</organism>
<dbReference type="eggNOG" id="ENOG502SRAC">
    <property type="taxonomic scope" value="Eukaryota"/>
</dbReference>
<proteinExistence type="predicted"/>
<feature type="transmembrane region" description="Helical" evidence="1">
    <location>
        <begin position="229"/>
        <end position="253"/>
    </location>
</feature>
<evidence type="ECO:0000313" key="3">
    <source>
        <dbReference type="Proteomes" id="UP000015100"/>
    </source>
</evidence>
<evidence type="ECO:0000256" key="1">
    <source>
        <dbReference type="SAM" id="Phobius"/>
    </source>
</evidence>
<protein>
    <recommendedName>
        <fullName evidence="4">PPPDE domain-containing protein</fullName>
    </recommendedName>
</protein>
<feature type="transmembrane region" description="Helical" evidence="1">
    <location>
        <begin position="168"/>
        <end position="188"/>
    </location>
</feature>
<keyword evidence="1" id="KW-1133">Transmembrane helix</keyword>
<dbReference type="AlphaFoldDB" id="S8AJ33"/>
<dbReference type="Proteomes" id="UP000015100">
    <property type="component" value="Unassembled WGS sequence"/>
</dbReference>
<dbReference type="OrthoDB" id="5428608at2759"/>
<dbReference type="OMA" id="ACEHIGW"/>
<dbReference type="EMBL" id="AQGS01000256">
    <property type="protein sequence ID" value="EPS41161.1"/>
    <property type="molecule type" value="Genomic_DNA"/>
</dbReference>
<keyword evidence="1" id="KW-0812">Transmembrane</keyword>